<accession>A0ABR2XH11</accession>
<comment type="caution">
    <text evidence="1">The sequence shown here is derived from an EMBL/GenBank/DDBJ whole genome shotgun (WGS) entry which is preliminary data.</text>
</comment>
<name>A0ABR2XH11_9PEZI</name>
<protein>
    <submittedName>
        <fullName evidence="1">Fibronectin type iii domain-containing protein</fullName>
    </submittedName>
</protein>
<reference evidence="1 2" key="1">
    <citation type="submission" date="2024-02" db="EMBL/GenBank/DDBJ databases">
        <title>First draft genome assembly of two strains of Seiridium cardinale.</title>
        <authorList>
            <person name="Emiliani G."/>
            <person name="Scali E."/>
        </authorList>
    </citation>
    <scope>NUCLEOTIDE SEQUENCE [LARGE SCALE GENOMIC DNA]</scope>
    <source>
        <strain evidence="1 2">BM-138-000479</strain>
    </source>
</reference>
<dbReference type="Proteomes" id="UP001465668">
    <property type="component" value="Unassembled WGS sequence"/>
</dbReference>
<organism evidence="1 2">
    <name type="scientific">Seiridium cardinale</name>
    <dbReference type="NCBI Taxonomy" id="138064"/>
    <lineage>
        <taxon>Eukaryota</taxon>
        <taxon>Fungi</taxon>
        <taxon>Dikarya</taxon>
        <taxon>Ascomycota</taxon>
        <taxon>Pezizomycotina</taxon>
        <taxon>Sordariomycetes</taxon>
        <taxon>Xylariomycetidae</taxon>
        <taxon>Amphisphaeriales</taxon>
        <taxon>Sporocadaceae</taxon>
        <taxon>Seiridium</taxon>
    </lineage>
</organism>
<proteinExistence type="predicted"/>
<keyword evidence="2" id="KW-1185">Reference proteome</keyword>
<evidence type="ECO:0000313" key="1">
    <source>
        <dbReference type="EMBL" id="KAK9773108.1"/>
    </source>
</evidence>
<dbReference type="EMBL" id="JARVKM010000054">
    <property type="protein sequence ID" value="KAK9773108.1"/>
    <property type="molecule type" value="Genomic_DNA"/>
</dbReference>
<evidence type="ECO:0000313" key="2">
    <source>
        <dbReference type="Proteomes" id="UP001465668"/>
    </source>
</evidence>
<gene>
    <name evidence="1" type="ORF">SCAR479_10230</name>
</gene>
<sequence length="152" mass="16636">MSLEVQLSVQNGGTHLELDQELANRTLIFIKSTVLPGITIPYQEKCEWKTGHCIGHITQWQNNENGVGANHKLDHIISDGAGIFLDGVSFAETDGNGDLEVINLPTFNIHVGPLDSNDIEINYGGKQSTYPGNDRKLGKYDGGKRKVDFGLT</sequence>